<name>A0A9W9YY12_9CNID</name>
<keyword evidence="3" id="KW-1185">Reference proteome</keyword>
<dbReference type="Proteomes" id="UP001163046">
    <property type="component" value="Unassembled WGS sequence"/>
</dbReference>
<evidence type="ECO:0000313" key="3">
    <source>
        <dbReference type="Proteomes" id="UP001163046"/>
    </source>
</evidence>
<organism evidence="2 3">
    <name type="scientific">Desmophyllum pertusum</name>
    <dbReference type="NCBI Taxonomy" id="174260"/>
    <lineage>
        <taxon>Eukaryota</taxon>
        <taxon>Metazoa</taxon>
        <taxon>Cnidaria</taxon>
        <taxon>Anthozoa</taxon>
        <taxon>Hexacorallia</taxon>
        <taxon>Scleractinia</taxon>
        <taxon>Caryophylliina</taxon>
        <taxon>Caryophylliidae</taxon>
        <taxon>Desmophyllum</taxon>
    </lineage>
</organism>
<feature type="compositionally biased region" description="Polar residues" evidence="1">
    <location>
        <begin position="39"/>
        <end position="54"/>
    </location>
</feature>
<evidence type="ECO:0000313" key="2">
    <source>
        <dbReference type="EMBL" id="KAJ7371566.1"/>
    </source>
</evidence>
<reference evidence="2" key="1">
    <citation type="submission" date="2023-01" db="EMBL/GenBank/DDBJ databases">
        <title>Genome assembly of the deep-sea coral Lophelia pertusa.</title>
        <authorList>
            <person name="Herrera S."/>
            <person name="Cordes E."/>
        </authorList>
    </citation>
    <scope>NUCLEOTIDE SEQUENCE</scope>
    <source>
        <strain evidence="2">USNM1676648</strain>
        <tissue evidence="2">Polyp</tissue>
    </source>
</reference>
<feature type="compositionally biased region" description="Polar residues" evidence="1">
    <location>
        <begin position="1"/>
        <end position="17"/>
    </location>
</feature>
<dbReference type="EMBL" id="MU826844">
    <property type="protein sequence ID" value="KAJ7371566.1"/>
    <property type="molecule type" value="Genomic_DNA"/>
</dbReference>
<sequence>MSNPTPEKQGDKPSSTPLVGDVGKAKQALIVDVDARNAPSKTSSLELPGSSSATAKRDIGEHEPSMFAVMVTELTFCFARQRSMGLRAGRKSLTANEMEMLKKRIKILEESSQPSVEVLIAKLNKYSLRKAGDFDKYRAISILEELVSMAQQKNHEKAHYYRVVLESLKECFDKPLQAFRADYQVLVGDPAHGKVMEALAKCSPQKRLKDYHTPHWELDSNFHPEKVPLVQERWVSYDGTPPSAQGVTPHNSHLSDDQITNVISGKAFGNISSLLFRDPSTFLAGALHRNVDAWKHLFSGPSSFPQTIEVLDWLENEVDVFKYFKHFKGKYKGVVYDSDIPPETIFYNHPSCKPFSSFISNTSLDRLASGAISLWGKVNQAKPPHLVLPLTVEPSKPRLCNDDRFLNLSLDCG</sequence>
<gene>
    <name evidence="2" type="ORF">OS493_024240</name>
</gene>
<proteinExistence type="predicted"/>
<protein>
    <submittedName>
        <fullName evidence="2">Uncharacterized protein</fullName>
    </submittedName>
</protein>
<comment type="caution">
    <text evidence="2">The sequence shown here is derived from an EMBL/GenBank/DDBJ whole genome shotgun (WGS) entry which is preliminary data.</text>
</comment>
<evidence type="ECO:0000256" key="1">
    <source>
        <dbReference type="SAM" id="MobiDB-lite"/>
    </source>
</evidence>
<feature type="region of interest" description="Disordered" evidence="1">
    <location>
        <begin position="1"/>
        <end position="59"/>
    </location>
</feature>
<dbReference type="AlphaFoldDB" id="A0A9W9YY12"/>
<accession>A0A9W9YY12</accession>